<protein>
    <recommendedName>
        <fullName evidence="4">Tetratricopeptide repeat-containing protein</fullName>
    </recommendedName>
</protein>
<organism evidence="2 3">
    <name type="scientific">Batillaria attramentaria</name>
    <dbReference type="NCBI Taxonomy" id="370345"/>
    <lineage>
        <taxon>Eukaryota</taxon>
        <taxon>Metazoa</taxon>
        <taxon>Spiralia</taxon>
        <taxon>Lophotrochozoa</taxon>
        <taxon>Mollusca</taxon>
        <taxon>Gastropoda</taxon>
        <taxon>Caenogastropoda</taxon>
        <taxon>Sorbeoconcha</taxon>
        <taxon>Cerithioidea</taxon>
        <taxon>Batillariidae</taxon>
        <taxon>Batillaria</taxon>
    </lineage>
</organism>
<dbReference type="InterPro" id="IPR019734">
    <property type="entry name" value="TPR_rpt"/>
</dbReference>
<evidence type="ECO:0000313" key="3">
    <source>
        <dbReference type="Proteomes" id="UP001519460"/>
    </source>
</evidence>
<name>A0ABD0JIE3_9CAEN</name>
<feature type="compositionally biased region" description="Basic and acidic residues" evidence="1">
    <location>
        <begin position="272"/>
        <end position="307"/>
    </location>
</feature>
<sequence length="678" mass="76244">MAFVLRCARDPEDIKRRSKIEKITPLEACKIALELGENDPAVLRKAGRIYRYYKLINESRNLLERSVELQPSSEAYHHLGLTYKYLATASKYGTLQKKKKRTHKRRNAQEAKAGRRRKETVNGQGVGEMEAASSGMDTAQAPKKTQKQRRNQKNMQETDRAGVEEATVGQRAREREVDSGRGSRGQAGSAKRKDTAYNGDQRHKRRVCEAAERGETQNPERGPRHVTPSRNGQSFGIGGGASRTKADDAYKTLGAVGGEPLCSQPYFAEKSPGGKERENGRGVPDGRLRPESPRQQRNNRPDSRSRFCTESSSVEPSAQRGTCTALNSQDDSCVESFSQQTGNLSLRDSCSWSSDRFDEETEKWLAEETQFAVDSDSDTEAIPAVSPKLDSLSKIIKSPPSGTTTFSRDCEYVQKAVHCLQQAVEFSAEENTRAMYDLALLFKSLEEYDDALAYLEKICENNLENEESSAGPLDVVTAFEQRGLIMRTLSEREQDRERKMKLKKEAGRLLNHALITASRLYSNCAEVQGRLTDVFRSPRALFEAVDASDRSKAEKQTEKARLFQLIKKHRKAIAVLQKMAKANPQLEHNPQYHQGIIQNHCEMDEFVEAVTCFELLRATELGREVRQLLGERFVTGMYMQAGKQALLQPGTKVSPHFKKCLCRCAQSATEKYRCEWTG</sequence>
<accession>A0ABD0JIE3</accession>
<feature type="compositionally biased region" description="Polar residues" evidence="1">
    <location>
        <begin position="308"/>
        <end position="323"/>
    </location>
</feature>
<reference evidence="2 3" key="1">
    <citation type="journal article" date="2023" name="Sci. Data">
        <title>Genome assembly of the Korean intertidal mud-creeper Batillaria attramentaria.</title>
        <authorList>
            <person name="Patra A.K."/>
            <person name="Ho P.T."/>
            <person name="Jun S."/>
            <person name="Lee S.J."/>
            <person name="Kim Y."/>
            <person name="Won Y.J."/>
        </authorList>
    </citation>
    <scope>NUCLEOTIDE SEQUENCE [LARGE SCALE GENOMIC DNA]</scope>
    <source>
        <strain evidence="2">Wonlab-2016</strain>
    </source>
</reference>
<dbReference type="Gene3D" id="1.25.40.10">
    <property type="entry name" value="Tetratricopeptide repeat domain"/>
    <property type="match status" value="2"/>
</dbReference>
<feature type="region of interest" description="Disordered" evidence="1">
    <location>
        <begin position="257"/>
        <end position="323"/>
    </location>
</feature>
<dbReference type="InterPro" id="IPR011990">
    <property type="entry name" value="TPR-like_helical_dom_sf"/>
</dbReference>
<feature type="compositionally biased region" description="Basic and acidic residues" evidence="1">
    <location>
        <begin position="171"/>
        <end position="181"/>
    </location>
</feature>
<proteinExistence type="predicted"/>
<keyword evidence="3" id="KW-1185">Reference proteome</keyword>
<dbReference type="SUPFAM" id="SSF48452">
    <property type="entry name" value="TPR-like"/>
    <property type="match status" value="1"/>
</dbReference>
<dbReference type="AlphaFoldDB" id="A0ABD0JIE3"/>
<evidence type="ECO:0000256" key="1">
    <source>
        <dbReference type="SAM" id="MobiDB-lite"/>
    </source>
</evidence>
<feature type="region of interest" description="Disordered" evidence="1">
    <location>
        <begin position="94"/>
        <end position="245"/>
    </location>
</feature>
<feature type="compositionally biased region" description="Basic residues" evidence="1">
    <location>
        <begin position="96"/>
        <end position="106"/>
    </location>
</feature>
<comment type="caution">
    <text evidence="2">The sequence shown here is derived from an EMBL/GenBank/DDBJ whole genome shotgun (WGS) entry which is preliminary data.</text>
</comment>
<dbReference type="SMART" id="SM00028">
    <property type="entry name" value="TPR"/>
    <property type="match status" value="3"/>
</dbReference>
<evidence type="ECO:0008006" key="4">
    <source>
        <dbReference type="Google" id="ProtNLM"/>
    </source>
</evidence>
<dbReference type="Proteomes" id="UP001519460">
    <property type="component" value="Unassembled WGS sequence"/>
</dbReference>
<gene>
    <name evidence="2" type="ORF">BaRGS_00034075</name>
</gene>
<evidence type="ECO:0000313" key="2">
    <source>
        <dbReference type="EMBL" id="KAK7474710.1"/>
    </source>
</evidence>
<dbReference type="EMBL" id="JACVVK020000428">
    <property type="protein sequence ID" value="KAK7474710.1"/>
    <property type="molecule type" value="Genomic_DNA"/>
</dbReference>